<organism evidence="1 2">
    <name type="scientific">Antarctobacter heliothermus</name>
    <dbReference type="NCBI Taxonomy" id="74033"/>
    <lineage>
        <taxon>Bacteria</taxon>
        <taxon>Pseudomonadati</taxon>
        <taxon>Pseudomonadota</taxon>
        <taxon>Alphaproteobacteria</taxon>
        <taxon>Rhodobacterales</taxon>
        <taxon>Roseobacteraceae</taxon>
        <taxon>Antarctobacter</taxon>
    </lineage>
</organism>
<dbReference type="EMBL" id="FZON01000031">
    <property type="protein sequence ID" value="SNS76159.1"/>
    <property type="molecule type" value="Genomic_DNA"/>
</dbReference>
<sequence>MLGQPVNDGPEVEACDTDPVRQRAAMDVDARPGKDLALAIQWKMVCVFADQHMGDGTLSGQAALDESRRRGRLCDAVGADATSVFRADGGDHPQLRGYDVETLRPVLADPVHPPAATRAFEAVRFDDLLNARQVCGQVSTVALRGRDLAARGLIRGRALVVLLLDLGHSGLEVLEGKLPVILAELLGMNRPGCFGDL</sequence>
<proteinExistence type="predicted"/>
<evidence type="ECO:0000313" key="2">
    <source>
        <dbReference type="Proteomes" id="UP000198440"/>
    </source>
</evidence>
<accession>A0A239H430</accession>
<reference evidence="1 2" key="1">
    <citation type="submission" date="2017-06" db="EMBL/GenBank/DDBJ databases">
        <authorList>
            <person name="Kim H.J."/>
            <person name="Triplett B.A."/>
        </authorList>
    </citation>
    <scope>NUCLEOTIDE SEQUENCE [LARGE SCALE GENOMIC DNA]</scope>
    <source>
        <strain evidence="1 2">DSM 11445</strain>
    </source>
</reference>
<evidence type="ECO:0000313" key="1">
    <source>
        <dbReference type="EMBL" id="SNS76159.1"/>
    </source>
</evidence>
<name>A0A239H430_9RHOB</name>
<protein>
    <submittedName>
        <fullName evidence="1">Uncharacterized protein</fullName>
    </submittedName>
</protein>
<dbReference type="Proteomes" id="UP000198440">
    <property type="component" value="Unassembled WGS sequence"/>
</dbReference>
<gene>
    <name evidence="1" type="ORF">SAMN04488078_10312</name>
</gene>
<dbReference type="AlphaFoldDB" id="A0A239H430"/>